<dbReference type="Proteomes" id="UP000440224">
    <property type="component" value="Unassembled WGS sequence"/>
</dbReference>
<comment type="caution">
    <text evidence="2">The sequence shown here is derived from an EMBL/GenBank/DDBJ whole genome shotgun (WGS) entry which is preliminary data.</text>
</comment>
<feature type="domain" description="Suppressor of fused-like" evidence="1">
    <location>
        <begin position="37"/>
        <end position="148"/>
    </location>
</feature>
<dbReference type="AlphaFoldDB" id="A0A6N7Q3N4"/>
<proteinExistence type="predicted"/>
<evidence type="ECO:0000313" key="2">
    <source>
        <dbReference type="EMBL" id="MRG97826.1"/>
    </source>
</evidence>
<evidence type="ECO:0000259" key="1">
    <source>
        <dbReference type="Pfam" id="PF05076"/>
    </source>
</evidence>
<sequence length="177" mass="20045">MKDEASIAAHFERHLGRAQLVLRDRPGALVPRHVYGAPPCQGRRHWVLHTMGVSLLSLEGRKGEYRHFEFMMSLPDDWIPSERWPAYMLQRASRAIVGVGKAPGDGGVFFNSAECSQGSSHVFALLVAPSRQLPAAGPVEVYAMYPLTYDAWLRHRERQLDIATLPEVVVEWREMLR</sequence>
<keyword evidence="3" id="KW-1185">Reference proteome</keyword>
<dbReference type="Pfam" id="PF05076">
    <property type="entry name" value="SUFU"/>
    <property type="match status" value="1"/>
</dbReference>
<dbReference type="EMBL" id="WJIE01000021">
    <property type="protein sequence ID" value="MRG97826.1"/>
    <property type="molecule type" value="Genomic_DNA"/>
</dbReference>
<evidence type="ECO:0000313" key="3">
    <source>
        <dbReference type="Proteomes" id="UP000440224"/>
    </source>
</evidence>
<dbReference type="InterPro" id="IPR020941">
    <property type="entry name" value="SUFU-like_domain"/>
</dbReference>
<protein>
    <recommendedName>
        <fullName evidence="1">Suppressor of fused-like domain-containing protein</fullName>
    </recommendedName>
</protein>
<reference evidence="2 3" key="1">
    <citation type="submission" date="2019-10" db="EMBL/GenBank/DDBJ databases">
        <title>A soil myxobacterium in the family Polyangiaceae.</title>
        <authorList>
            <person name="Li Y."/>
            <person name="Wang J."/>
        </authorList>
    </citation>
    <scope>NUCLEOTIDE SEQUENCE [LARGE SCALE GENOMIC DNA]</scope>
    <source>
        <strain evidence="2 3">DSM 14734</strain>
    </source>
</reference>
<gene>
    <name evidence="2" type="ORF">GF068_38790</name>
</gene>
<organism evidence="2 3">
    <name type="scientific">Polyangium spumosum</name>
    <dbReference type="NCBI Taxonomy" id="889282"/>
    <lineage>
        <taxon>Bacteria</taxon>
        <taxon>Pseudomonadati</taxon>
        <taxon>Myxococcota</taxon>
        <taxon>Polyangia</taxon>
        <taxon>Polyangiales</taxon>
        <taxon>Polyangiaceae</taxon>
        <taxon>Polyangium</taxon>
    </lineage>
</organism>
<dbReference type="RefSeq" id="WP_275939336.1">
    <property type="nucleotide sequence ID" value="NZ_WJIE01000021.1"/>
</dbReference>
<accession>A0A6N7Q3N4</accession>
<name>A0A6N7Q3N4_9BACT</name>